<evidence type="ECO:0000313" key="11">
    <source>
        <dbReference type="Proteomes" id="UP001155128"/>
    </source>
</evidence>
<dbReference type="GO" id="GO:0032259">
    <property type="term" value="P:methylation"/>
    <property type="evidence" value="ECO:0007669"/>
    <property type="project" value="UniProtKB-KW"/>
</dbReference>
<dbReference type="InterPro" id="IPR036388">
    <property type="entry name" value="WH-like_DNA-bd_sf"/>
</dbReference>
<keyword evidence="11" id="KW-1185">Reference proteome</keyword>
<dbReference type="CDD" id="cd06445">
    <property type="entry name" value="ATase"/>
    <property type="match status" value="1"/>
</dbReference>
<dbReference type="GO" id="GO:0003908">
    <property type="term" value="F:methylated-DNA-[protein]-cysteine S-methyltransferase activity"/>
    <property type="evidence" value="ECO:0007669"/>
    <property type="project" value="UniProtKB-EC"/>
</dbReference>
<feature type="domain" description="Methylated-DNA-[protein]-cysteine S-methyltransferase DNA binding" evidence="9">
    <location>
        <begin position="82"/>
        <end position="162"/>
    </location>
</feature>
<comment type="catalytic activity">
    <reaction evidence="1">
        <text>a 4-O-methyl-thymidine in DNA + L-cysteinyl-[protein] = a thymidine in DNA + S-methyl-L-cysteinyl-[protein]</text>
        <dbReference type="Rhea" id="RHEA:53428"/>
        <dbReference type="Rhea" id="RHEA-COMP:10131"/>
        <dbReference type="Rhea" id="RHEA-COMP:10132"/>
        <dbReference type="Rhea" id="RHEA-COMP:13555"/>
        <dbReference type="Rhea" id="RHEA-COMP:13556"/>
        <dbReference type="ChEBI" id="CHEBI:29950"/>
        <dbReference type="ChEBI" id="CHEBI:82612"/>
        <dbReference type="ChEBI" id="CHEBI:137386"/>
        <dbReference type="ChEBI" id="CHEBI:137387"/>
        <dbReference type="EC" id="2.1.1.63"/>
    </reaction>
</comment>
<evidence type="ECO:0000256" key="7">
    <source>
        <dbReference type="ARBA" id="ARBA00023204"/>
    </source>
</evidence>
<evidence type="ECO:0000256" key="3">
    <source>
        <dbReference type="ARBA" id="ARBA00011918"/>
    </source>
</evidence>
<keyword evidence="7" id="KW-0234">DNA repair</keyword>
<dbReference type="SUPFAM" id="SSF53155">
    <property type="entry name" value="Methylated DNA-protein cysteine methyltransferase domain"/>
    <property type="match status" value="1"/>
</dbReference>
<keyword evidence="5" id="KW-0808">Transferase</keyword>
<evidence type="ECO:0000256" key="6">
    <source>
        <dbReference type="ARBA" id="ARBA00022763"/>
    </source>
</evidence>
<dbReference type="GO" id="GO:0006281">
    <property type="term" value="P:DNA repair"/>
    <property type="evidence" value="ECO:0007669"/>
    <property type="project" value="UniProtKB-KW"/>
</dbReference>
<organism evidence="10 11">
    <name type="scientific">Sphingomicrobium sediminis</name>
    <dbReference type="NCBI Taxonomy" id="2950949"/>
    <lineage>
        <taxon>Bacteria</taxon>
        <taxon>Pseudomonadati</taxon>
        <taxon>Pseudomonadota</taxon>
        <taxon>Alphaproteobacteria</taxon>
        <taxon>Sphingomonadales</taxon>
        <taxon>Sphingomonadaceae</taxon>
        <taxon>Sphingomicrobium</taxon>
    </lineage>
</organism>
<evidence type="ECO:0000256" key="1">
    <source>
        <dbReference type="ARBA" id="ARBA00001286"/>
    </source>
</evidence>
<dbReference type="Proteomes" id="UP001155128">
    <property type="component" value="Unassembled WGS sequence"/>
</dbReference>
<dbReference type="EC" id="2.1.1.63" evidence="3"/>
<dbReference type="Gene3D" id="3.30.160.70">
    <property type="entry name" value="Methylated DNA-protein cysteine methyltransferase domain"/>
    <property type="match status" value="1"/>
</dbReference>
<dbReference type="InterPro" id="IPR014048">
    <property type="entry name" value="MethylDNA_cys_MeTrfase_DNA-bd"/>
</dbReference>
<dbReference type="RefSeq" id="WP_252111629.1">
    <property type="nucleotide sequence ID" value="NZ_JAMSHT010000001.1"/>
</dbReference>
<protein>
    <recommendedName>
        <fullName evidence="3">methylated-DNA--[protein]-cysteine S-methyltransferase</fullName>
        <ecNumber evidence="3">2.1.1.63</ecNumber>
    </recommendedName>
</protein>
<dbReference type="SUPFAM" id="SSF46767">
    <property type="entry name" value="Methylated DNA-protein cysteine methyltransferase, C-terminal domain"/>
    <property type="match status" value="1"/>
</dbReference>
<dbReference type="NCBIfam" id="TIGR00589">
    <property type="entry name" value="ogt"/>
    <property type="match status" value="1"/>
</dbReference>
<keyword evidence="6" id="KW-0227">DNA damage</keyword>
<evidence type="ECO:0000313" key="10">
    <source>
        <dbReference type="EMBL" id="MCM8556432.1"/>
    </source>
</evidence>
<dbReference type="InterPro" id="IPR036631">
    <property type="entry name" value="MGMT_N_sf"/>
</dbReference>
<gene>
    <name evidence="10" type="ORF">NDO55_01190</name>
</gene>
<dbReference type="Gene3D" id="1.10.10.10">
    <property type="entry name" value="Winged helix-like DNA-binding domain superfamily/Winged helix DNA-binding domain"/>
    <property type="match status" value="1"/>
</dbReference>
<dbReference type="PANTHER" id="PTHR10815">
    <property type="entry name" value="METHYLATED-DNA--PROTEIN-CYSTEINE METHYLTRANSFERASE"/>
    <property type="match status" value="1"/>
</dbReference>
<dbReference type="EMBL" id="JAMSHT010000001">
    <property type="protein sequence ID" value="MCM8556432.1"/>
    <property type="molecule type" value="Genomic_DNA"/>
</dbReference>
<dbReference type="PANTHER" id="PTHR10815:SF5">
    <property type="entry name" value="METHYLATED-DNA--PROTEIN-CYSTEINE METHYLTRANSFERASE"/>
    <property type="match status" value="1"/>
</dbReference>
<evidence type="ECO:0000256" key="5">
    <source>
        <dbReference type="ARBA" id="ARBA00022679"/>
    </source>
</evidence>
<comment type="caution">
    <text evidence="10">The sequence shown here is derived from an EMBL/GenBank/DDBJ whole genome shotgun (WGS) entry which is preliminary data.</text>
</comment>
<proteinExistence type="inferred from homology"/>
<accession>A0A9X2EF73</accession>
<evidence type="ECO:0000256" key="4">
    <source>
        <dbReference type="ARBA" id="ARBA00022603"/>
    </source>
</evidence>
<comment type="similarity">
    <text evidence="2">Belongs to the MGMT family.</text>
</comment>
<dbReference type="Pfam" id="PF01035">
    <property type="entry name" value="DNA_binding_1"/>
    <property type="match status" value="1"/>
</dbReference>
<evidence type="ECO:0000256" key="2">
    <source>
        <dbReference type="ARBA" id="ARBA00008711"/>
    </source>
</evidence>
<sequence length="173" mass="18303">MSKTIRYASVDSALGPMLVAASDKGVCRLSFDEAPGALATLFPGHDIVPDDGRIAPWVEAARQKVASPQDRHDIPLDRGGTPFQRAVWDELDKIPAGETRSYGEIAAALGKPGAERAVGSANGANRIAVLIPCHRVVRSDGSLGGYAYGLERKAKLLEAEGASVAKTQHLLDF</sequence>
<evidence type="ECO:0000259" key="9">
    <source>
        <dbReference type="Pfam" id="PF01035"/>
    </source>
</evidence>
<comment type="catalytic activity">
    <reaction evidence="8">
        <text>a 6-O-methyl-2'-deoxyguanosine in DNA + L-cysteinyl-[protein] = S-methyl-L-cysteinyl-[protein] + a 2'-deoxyguanosine in DNA</text>
        <dbReference type="Rhea" id="RHEA:24000"/>
        <dbReference type="Rhea" id="RHEA-COMP:10131"/>
        <dbReference type="Rhea" id="RHEA-COMP:10132"/>
        <dbReference type="Rhea" id="RHEA-COMP:11367"/>
        <dbReference type="Rhea" id="RHEA-COMP:11368"/>
        <dbReference type="ChEBI" id="CHEBI:29950"/>
        <dbReference type="ChEBI" id="CHEBI:82612"/>
        <dbReference type="ChEBI" id="CHEBI:85445"/>
        <dbReference type="ChEBI" id="CHEBI:85448"/>
        <dbReference type="EC" id="2.1.1.63"/>
    </reaction>
</comment>
<dbReference type="InterPro" id="IPR036217">
    <property type="entry name" value="MethylDNA_cys_MeTrfase_DNAb"/>
</dbReference>
<dbReference type="FunFam" id="1.10.10.10:FF:000214">
    <property type="entry name" value="Methylated-DNA--protein-cysteine methyltransferase"/>
    <property type="match status" value="1"/>
</dbReference>
<keyword evidence="4" id="KW-0489">Methyltransferase</keyword>
<name>A0A9X2EF73_9SPHN</name>
<dbReference type="AlphaFoldDB" id="A0A9X2EF73"/>
<evidence type="ECO:0000256" key="8">
    <source>
        <dbReference type="ARBA" id="ARBA00049348"/>
    </source>
</evidence>
<reference evidence="10" key="1">
    <citation type="submission" date="2022-06" db="EMBL/GenBank/DDBJ databases">
        <title>Sphingomicrobium sedimins sp. nov., a marine bacterium isolated from tidal flat.</title>
        <authorList>
            <person name="Kim C.-H."/>
            <person name="Yoo Y."/>
            <person name="Kim J.-J."/>
        </authorList>
    </citation>
    <scope>NUCLEOTIDE SEQUENCE</scope>
    <source>
        <strain evidence="10">GRR-S6-50</strain>
    </source>
</reference>
<dbReference type="InterPro" id="IPR001497">
    <property type="entry name" value="MethylDNA_cys_MeTrfase_AS"/>
</dbReference>
<dbReference type="PROSITE" id="PS00374">
    <property type="entry name" value="MGMT"/>
    <property type="match status" value="1"/>
</dbReference>